<dbReference type="AlphaFoldDB" id="A0A0C2DUT6"/>
<organism evidence="1 2">
    <name type="scientific">Ancylostoma duodenale</name>
    <dbReference type="NCBI Taxonomy" id="51022"/>
    <lineage>
        <taxon>Eukaryota</taxon>
        <taxon>Metazoa</taxon>
        <taxon>Ecdysozoa</taxon>
        <taxon>Nematoda</taxon>
        <taxon>Chromadorea</taxon>
        <taxon>Rhabditida</taxon>
        <taxon>Rhabditina</taxon>
        <taxon>Rhabditomorpha</taxon>
        <taxon>Strongyloidea</taxon>
        <taxon>Ancylostomatidae</taxon>
        <taxon>Ancylostomatinae</taxon>
        <taxon>Ancylostoma</taxon>
    </lineage>
</organism>
<protein>
    <submittedName>
        <fullName evidence="1">Uncharacterized protein</fullName>
    </submittedName>
</protein>
<dbReference type="EMBL" id="KN727049">
    <property type="protein sequence ID" value="KIH66607.1"/>
    <property type="molecule type" value="Genomic_DNA"/>
</dbReference>
<proteinExistence type="predicted"/>
<reference evidence="1 2" key="1">
    <citation type="submission" date="2013-12" db="EMBL/GenBank/DDBJ databases">
        <title>Draft genome of the parsitic nematode Ancylostoma duodenale.</title>
        <authorList>
            <person name="Mitreva M."/>
        </authorList>
    </citation>
    <scope>NUCLEOTIDE SEQUENCE [LARGE SCALE GENOMIC DNA]</scope>
    <source>
        <strain evidence="1 2">Zhejiang</strain>
    </source>
</reference>
<evidence type="ECO:0000313" key="1">
    <source>
        <dbReference type="EMBL" id="KIH66607.1"/>
    </source>
</evidence>
<sequence length="130" mass="14061">MFSIGSITAETLCFLFSFLACFLITTFASLSPSIAYVSGNHWGKRFRCGTEAVDRHAGDSKEVSGAMAHTDAVQRRLKPTEVGRRSASAPCQATSSSATFTLLSLPTLHSLCQACVYFITSTISHDELYP</sequence>
<evidence type="ECO:0000313" key="2">
    <source>
        <dbReference type="Proteomes" id="UP000054047"/>
    </source>
</evidence>
<dbReference type="Proteomes" id="UP000054047">
    <property type="component" value="Unassembled WGS sequence"/>
</dbReference>
<name>A0A0C2DUT6_9BILA</name>
<accession>A0A0C2DUT6</accession>
<keyword evidence="2" id="KW-1185">Reference proteome</keyword>
<gene>
    <name evidence="1" type="ORF">ANCDUO_03067</name>
</gene>